<accession>A0A9W8NM36</accession>
<reference evidence="3" key="1">
    <citation type="submission" date="2022-07" db="EMBL/GenBank/DDBJ databases">
        <title>Genome Sequence of Xylaria arbuscula.</title>
        <authorList>
            <person name="Buettner E."/>
        </authorList>
    </citation>
    <scope>NUCLEOTIDE SEQUENCE</scope>
    <source>
        <strain evidence="3">VT107</strain>
    </source>
</reference>
<evidence type="ECO:0000256" key="1">
    <source>
        <dbReference type="SAM" id="MobiDB-lite"/>
    </source>
</evidence>
<comment type="caution">
    <text evidence="3">The sequence shown here is derived from an EMBL/GenBank/DDBJ whole genome shotgun (WGS) entry which is preliminary data.</text>
</comment>
<feature type="transmembrane region" description="Helical" evidence="2">
    <location>
        <begin position="404"/>
        <end position="426"/>
    </location>
</feature>
<keyword evidence="2" id="KW-0472">Membrane</keyword>
<keyword evidence="2" id="KW-1133">Transmembrane helix</keyword>
<sequence length="757" mass="80284">MTTLLPEPAVSLAGSCTTIFNNTLYSYSAAGFQSLKLEDGAVWKKLTSGKSVDGGVCVGSTPKDASSAGLFIVGGKSSQADYPGLQKFTYSTGKWETITPQVTVTKDRVYHSATYINNTDAILVYAGTTDGVENLSQQTFTIGASEPHGVLAFQSDISPPGVAPLLLPWSETQAALIGGNAWNTQVMLFDTTVNVNGFNGSWIDSGVTLAEPLPKNTTAVKAAIIQGDDGSKHLYTFDLTTLPNAVNRTVLIDATGAPVVLSAPVKPATKEAKENADGKLVVDQRDLVANDWPPYNATYAPQTTREGYSIATDSKGLVVMSGGNDNDVLCMFNAKANTWENATAILGAELLSTQSTPSTTSTTTSTSNPSSTDRVIQTETASPTPAPAAASSPSKSSSLPSTTVLGIVLGSIFGAAIILALILVCLKRRQRRQSFAEVGHARRASGIPEKSLFFEDSAQTSGGYFRGHTQQDSQNSFSSMAIFLGKGQKPAIQRKGSGEKRRISSGSVYGKDIKQSISRPQPQMTTQPSFLNQTEKIVMPPEPAQPKPRSRPPVDTDSTLRRSSGWNRYWSGGSASILGLGGSSKSRPDTQVSDESSHYSDMFRMTQDSATVPPLQIPEGRPSFHRVNSGSPTISQYEPRIREGMSGHIERPVSAVSAVSSSGYSSGIPPSVHEAWDPTVPQKPWGSDRAPSSAYSSTTASDSFYPTGLAAPSASRSPMGMGISKQPQLAVASMSTDMSWLNLGDNDRSTPNGRPYR</sequence>
<dbReference type="AlphaFoldDB" id="A0A9W8NM36"/>
<feature type="region of interest" description="Disordered" evidence="1">
    <location>
        <begin position="539"/>
        <end position="566"/>
    </location>
</feature>
<dbReference type="Gene3D" id="2.120.10.80">
    <property type="entry name" value="Kelch-type beta propeller"/>
    <property type="match status" value="1"/>
</dbReference>
<evidence type="ECO:0000256" key="2">
    <source>
        <dbReference type="SAM" id="Phobius"/>
    </source>
</evidence>
<gene>
    <name evidence="3" type="ORF">NPX13_g840</name>
</gene>
<protein>
    <recommendedName>
        <fullName evidence="5">Pre-mRNA splicing factor CLF1</fullName>
    </recommendedName>
</protein>
<feature type="compositionally biased region" description="Polar residues" evidence="1">
    <location>
        <begin position="515"/>
        <end position="527"/>
    </location>
</feature>
<dbReference type="VEuPathDB" id="FungiDB:F4678DRAFT_381220"/>
<feature type="compositionally biased region" description="Low complexity" evidence="1">
    <location>
        <begin position="692"/>
        <end position="703"/>
    </location>
</feature>
<feature type="region of interest" description="Disordered" evidence="1">
    <location>
        <begin position="679"/>
        <end position="729"/>
    </location>
</feature>
<evidence type="ECO:0000313" key="4">
    <source>
        <dbReference type="Proteomes" id="UP001148614"/>
    </source>
</evidence>
<feature type="region of interest" description="Disordered" evidence="1">
    <location>
        <begin position="489"/>
        <end position="527"/>
    </location>
</feature>
<organism evidence="3 4">
    <name type="scientific">Xylaria arbuscula</name>
    <dbReference type="NCBI Taxonomy" id="114810"/>
    <lineage>
        <taxon>Eukaryota</taxon>
        <taxon>Fungi</taxon>
        <taxon>Dikarya</taxon>
        <taxon>Ascomycota</taxon>
        <taxon>Pezizomycotina</taxon>
        <taxon>Sordariomycetes</taxon>
        <taxon>Xylariomycetidae</taxon>
        <taxon>Xylariales</taxon>
        <taxon>Xylariaceae</taxon>
        <taxon>Xylaria</taxon>
    </lineage>
</organism>
<keyword evidence="4" id="KW-1185">Reference proteome</keyword>
<evidence type="ECO:0008006" key="5">
    <source>
        <dbReference type="Google" id="ProtNLM"/>
    </source>
</evidence>
<proteinExistence type="predicted"/>
<dbReference type="EMBL" id="JANPWZ010000065">
    <property type="protein sequence ID" value="KAJ3579723.1"/>
    <property type="molecule type" value="Genomic_DNA"/>
</dbReference>
<evidence type="ECO:0000313" key="3">
    <source>
        <dbReference type="EMBL" id="KAJ3579723.1"/>
    </source>
</evidence>
<dbReference type="SUPFAM" id="SSF50965">
    <property type="entry name" value="Galactose oxidase, central domain"/>
    <property type="match status" value="1"/>
</dbReference>
<dbReference type="Proteomes" id="UP001148614">
    <property type="component" value="Unassembled WGS sequence"/>
</dbReference>
<dbReference type="InterPro" id="IPR011043">
    <property type="entry name" value="Gal_Oxase/kelch_b-propeller"/>
</dbReference>
<feature type="region of interest" description="Disordered" evidence="1">
    <location>
        <begin position="354"/>
        <end position="399"/>
    </location>
</feature>
<keyword evidence="2" id="KW-0812">Transmembrane</keyword>
<dbReference type="InterPro" id="IPR015915">
    <property type="entry name" value="Kelch-typ_b-propeller"/>
</dbReference>
<name>A0A9W8NM36_9PEZI</name>